<evidence type="ECO:0000259" key="12">
    <source>
        <dbReference type="Pfam" id="PF20645"/>
    </source>
</evidence>
<evidence type="ECO:0000259" key="10">
    <source>
        <dbReference type="Pfam" id="PF11781"/>
    </source>
</evidence>
<dbReference type="GO" id="GO:0001164">
    <property type="term" value="F:RNA polymerase I core promoter sequence-specific DNA binding"/>
    <property type="evidence" value="ECO:0007669"/>
    <property type="project" value="InterPro"/>
</dbReference>
<feature type="domain" description="Rrn7/TAF1B N-terminal cyclin" evidence="11">
    <location>
        <begin position="102"/>
        <end position="212"/>
    </location>
</feature>
<dbReference type="InterPro" id="IPR021752">
    <property type="entry name" value="TF_Rrn7_Zf"/>
</dbReference>
<dbReference type="Pfam" id="PF20645">
    <property type="entry name" value="Rrn7_cyclin_C"/>
    <property type="match status" value="1"/>
</dbReference>
<reference evidence="13 14" key="1">
    <citation type="submission" date="2020-06" db="EMBL/GenBank/DDBJ databases">
        <title>The yeast mating-type switching endonuclease HO is a domesticated member of an unorthodox homing genetic element family.</title>
        <authorList>
            <person name="Coughlan A.Y."/>
            <person name="Lombardi L."/>
            <person name="Braun-Galleani S."/>
            <person name="Martos A.R."/>
            <person name="Galeote V."/>
            <person name="Bigey F."/>
            <person name="Dequin S."/>
            <person name="Byrne K.P."/>
            <person name="Wolfe K.H."/>
        </authorList>
    </citation>
    <scope>NUCLEOTIDE SEQUENCE [LARGE SCALE GENOMIC DNA]</scope>
    <source>
        <strain evidence="13 14">CBS2947</strain>
    </source>
</reference>
<evidence type="ECO:0000256" key="4">
    <source>
        <dbReference type="ARBA" id="ARBA00022771"/>
    </source>
</evidence>
<dbReference type="PANTHER" id="PTHR31576:SF2">
    <property type="entry name" value="TATA BOX-BINDING PROTEIN-ASSOCIATED FACTOR RNA POLYMERASE I SUBUNIT B"/>
    <property type="match status" value="1"/>
</dbReference>
<comment type="subcellular location">
    <subcellularLocation>
        <location evidence="1">Nucleus</location>
        <location evidence="1">Nucleolus</location>
    </subcellularLocation>
</comment>
<name>A0A7H9HX85_9SACH</name>
<proteinExistence type="inferred from homology"/>
<dbReference type="AlphaFoldDB" id="A0A7H9HX85"/>
<dbReference type="Pfam" id="PF11781">
    <property type="entry name" value="Zn_ribbon_RRN7"/>
    <property type="match status" value="1"/>
</dbReference>
<evidence type="ECO:0000256" key="9">
    <source>
        <dbReference type="ARBA" id="ARBA00023242"/>
    </source>
</evidence>
<dbReference type="EMBL" id="CP059271">
    <property type="protein sequence ID" value="QLQ81105.1"/>
    <property type="molecule type" value="Genomic_DNA"/>
</dbReference>
<evidence type="ECO:0000256" key="3">
    <source>
        <dbReference type="ARBA" id="ARBA00022723"/>
    </source>
</evidence>
<sequence length="504" mass="58317">MSTFIRGPLCGVSNCPSRLWRIIDGRRTCQYGHVMEGDVEFNNDDDDLASAGVVTRRLNLTTGATGSFQSSFNGSQSHSQQRLTGSKKLHGHQAKLLFIKSFQLVLRAQAKWLIREKNFPNEFEQIVKLIWIRYLQWLANSDPAHTEAEDQENEWQDDRLERTALQLSMSAAVSMLYMASVHMGLPVYTADFIRWIAAAELPYYKANSLLPESWKQQLPSTYLRLLDGGKPPTDGRILLKVSQLCFRTAFTRQFNCKLQYEGLILKLILLGTLPPEFYFYTVELIKLVDETDNFTLIEHPKKFFTKYYQWAELRVIAYFLVTVRWTLLCNEEAYPLRWISSLLNRAQRLDTSASQDNLLAKIFSSKDHLNVSDWSQDETSTYLQWFKQSFLPLQTEQANTTIDHTIAQRKLHKIFPLDPELSRSGEFGSSFIHQLQERYLQFQSDAESRWNDDPSPNTDDRTGCIAQLEQSLIIQIQHEFALSQEQITIALRYITTKCSQFSLN</sequence>
<evidence type="ECO:0000259" key="11">
    <source>
        <dbReference type="Pfam" id="PF20644"/>
    </source>
</evidence>
<evidence type="ECO:0000256" key="7">
    <source>
        <dbReference type="ARBA" id="ARBA00023125"/>
    </source>
</evidence>
<keyword evidence="3" id="KW-0479">Metal-binding</keyword>
<accession>A0A7H9HX85</accession>
<comment type="similarity">
    <text evidence="2">Belongs to the RRN7/TAF1B family.</text>
</comment>
<keyword evidence="8" id="KW-0804">Transcription</keyword>
<dbReference type="OrthoDB" id="428577at2759"/>
<organism evidence="13 14">
    <name type="scientific">Torulaspora globosa</name>
    <dbReference type="NCBI Taxonomy" id="48254"/>
    <lineage>
        <taxon>Eukaryota</taxon>
        <taxon>Fungi</taxon>
        <taxon>Dikarya</taxon>
        <taxon>Ascomycota</taxon>
        <taxon>Saccharomycotina</taxon>
        <taxon>Saccharomycetes</taxon>
        <taxon>Saccharomycetales</taxon>
        <taxon>Saccharomycetaceae</taxon>
        <taxon>Torulaspora</taxon>
    </lineage>
</organism>
<dbReference type="PANTHER" id="PTHR31576">
    <property type="entry name" value="TATA BOX-BINDING PROTEIN-ASSOCIATED FACTOR RNA POLYMERASE I SUBUNIT B"/>
    <property type="match status" value="1"/>
</dbReference>
<gene>
    <name evidence="13" type="ORF">HG537_0E04600</name>
</gene>
<evidence type="ECO:0000256" key="8">
    <source>
        <dbReference type="ARBA" id="ARBA00023163"/>
    </source>
</evidence>
<dbReference type="InterPro" id="IPR048540">
    <property type="entry name" value="Rrn7_cyclin_N"/>
</dbReference>
<keyword evidence="7" id="KW-0238">DNA-binding</keyword>
<dbReference type="Pfam" id="PF20644">
    <property type="entry name" value="Rrn7_cyclin_N"/>
    <property type="match status" value="1"/>
</dbReference>
<evidence type="ECO:0000256" key="5">
    <source>
        <dbReference type="ARBA" id="ARBA00022833"/>
    </source>
</evidence>
<evidence type="ECO:0000313" key="14">
    <source>
        <dbReference type="Proteomes" id="UP000510647"/>
    </source>
</evidence>
<dbReference type="InterPro" id="IPR048538">
    <property type="entry name" value="Rrn7_cyclin_C"/>
</dbReference>
<feature type="domain" description="Rrn7/TAF1B C-terminal cyclin" evidence="12">
    <location>
        <begin position="231"/>
        <end position="390"/>
    </location>
</feature>
<keyword evidence="5" id="KW-0862">Zinc</keyword>
<dbReference type="Proteomes" id="UP000510647">
    <property type="component" value="Chromosome 5"/>
</dbReference>
<keyword evidence="9" id="KW-0539">Nucleus</keyword>
<evidence type="ECO:0000256" key="1">
    <source>
        <dbReference type="ARBA" id="ARBA00004604"/>
    </source>
</evidence>
<dbReference type="GO" id="GO:0042790">
    <property type="term" value="P:nucleolar large rRNA transcription by RNA polymerase I"/>
    <property type="evidence" value="ECO:0007669"/>
    <property type="project" value="TreeGrafter"/>
</dbReference>
<evidence type="ECO:0000256" key="2">
    <source>
        <dbReference type="ARBA" id="ARBA00006899"/>
    </source>
</evidence>
<keyword evidence="14" id="KW-1185">Reference proteome</keyword>
<feature type="domain" description="RRN7-type" evidence="10">
    <location>
        <begin position="5"/>
        <end position="37"/>
    </location>
</feature>
<dbReference type="InterPro" id="IPR033599">
    <property type="entry name" value="TAF1B/Rrn7"/>
</dbReference>
<evidence type="ECO:0000256" key="6">
    <source>
        <dbReference type="ARBA" id="ARBA00023015"/>
    </source>
</evidence>
<evidence type="ECO:0000313" key="13">
    <source>
        <dbReference type="EMBL" id="QLQ81105.1"/>
    </source>
</evidence>
<dbReference type="GO" id="GO:0008270">
    <property type="term" value="F:zinc ion binding"/>
    <property type="evidence" value="ECO:0007669"/>
    <property type="project" value="UniProtKB-KW"/>
</dbReference>
<dbReference type="GO" id="GO:0070860">
    <property type="term" value="C:RNA polymerase I core factor complex"/>
    <property type="evidence" value="ECO:0007669"/>
    <property type="project" value="InterPro"/>
</dbReference>
<protein>
    <submittedName>
        <fullName evidence="13">Uncharacterized protein</fullName>
    </submittedName>
</protein>
<keyword evidence="6" id="KW-0805">Transcription regulation</keyword>
<keyword evidence="4" id="KW-0863">Zinc-finger</keyword>